<gene>
    <name evidence="1" type="ORF">Tci_892818</name>
</gene>
<sequence>AGAVEADFDGFLGLRVQRDGEGAAVGTQKAVGGHAQRAALNGVFGQRAHRLARHQAHRHRKPKLHLPLPVHAARAALDGGAGERRGLFRSGRGHRKPHIEGVAGGVAGAIGGGHQVAAIGQGRGFVERGRGAVVAQVHGLLHGGQRGGRGTGHRHHAQRAQPFVEAQAHLGGGGLYAGAARGQAVGPHQQQRLRP</sequence>
<feature type="non-terminal residue" evidence="1">
    <location>
        <position position="195"/>
    </location>
</feature>
<evidence type="ECO:0000313" key="1">
    <source>
        <dbReference type="EMBL" id="GFD20849.1"/>
    </source>
</evidence>
<dbReference type="EMBL" id="BKCJ011325230">
    <property type="protein sequence ID" value="GFD20849.1"/>
    <property type="molecule type" value="Genomic_DNA"/>
</dbReference>
<feature type="non-terminal residue" evidence="1">
    <location>
        <position position="1"/>
    </location>
</feature>
<dbReference type="AlphaFoldDB" id="A0A699UH83"/>
<protein>
    <submittedName>
        <fullName evidence="1">Uncharacterized protein</fullName>
    </submittedName>
</protein>
<reference evidence="1" key="1">
    <citation type="journal article" date="2019" name="Sci. Rep.">
        <title>Draft genome of Tanacetum cinerariifolium, the natural source of mosquito coil.</title>
        <authorList>
            <person name="Yamashiro T."/>
            <person name="Shiraishi A."/>
            <person name="Satake H."/>
            <person name="Nakayama K."/>
        </authorList>
    </citation>
    <scope>NUCLEOTIDE SEQUENCE</scope>
</reference>
<proteinExistence type="predicted"/>
<name>A0A699UH83_TANCI</name>
<accession>A0A699UH83</accession>
<organism evidence="1">
    <name type="scientific">Tanacetum cinerariifolium</name>
    <name type="common">Dalmatian daisy</name>
    <name type="synonym">Chrysanthemum cinerariifolium</name>
    <dbReference type="NCBI Taxonomy" id="118510"/>
    <lineage>
        <taxon>Eukaryota</taxon>
        <taxon>Viridiplantae</taxon>
        <taxon>Streptophyta</taxon>
        <taxon>Embryophyta</taxon>
        <taxon>Tracheophyta</taxon>
        <taxon>Spermatophyta</taxon>
        <taxon>Magnoliopsida</taxon>
        <taxon>eudicotyledons</taxon>
        <taxon>Gunneridae</taxon>
        <taxon>Pentapetalae</taxon>
        <taxon>asterids</taxon>
        <taxon>campanulids</taxon>
        <taxon>Asterales</taxon>
        <taxon>Asteraceae</taxon>
        <taxon>Asteroideae</taxon>
        <taxon>Anthemideae</taxon>
        <taxon>Anthemidinae</taxon>
        <taxon>Tanacetum</taxon>
    </lineage>
</organism>
<comment type="caution">
    <text evidence="1">The sequence shown here is derived from an EMBL/GenBank/DDBJ whole genome shotgun (WGS) entry which is preliminary data.</text>
</comment>